<dbReference type="Gene3D" id="3.90.780.10">
    <property type="entry name" value="5'-Nucleotidase, C-terminal domain"/>
    <property type="match status" value="1"/>
</dbReference>
<keyword evidence="9 11" id="KW-0378">Hydrolase</keyword>
<comment type="subcellular location">
    <subcellularLocation>
        <location evidence="4">Cell envelope</location>
    </subcellularLocation>
</comment>
<name>A0A6G8AW68_9ENTE</name>
<keyword evidence="8 11" id="KW-0547">Nucleotide-binding</keyword>
<dbReference type="InterPro" id="IPR004843">
    <property type="entry name" value="Calcineurin-like_PHP"/>
</dbReference>
<comment type="similarity">
    <text evidence="5 11">Belongs to the 5'-nucleotidase family.</text>
</comment>
<evidence type="ECO:0000256" key="3">
    <source>
        <dbReference type="ARBA" id="ARBA00001968"/>
    </source>
</evidence>
<dbReference type="PROSITE" id="PS00786">
    <property type="entry name" value="5_NUCLEOTIDASE_2"/>
    <property type="match status" value="1"/>
</dbReference>
<keyword evidence="7" id="KW-0732">Signal</keyword>
<dbReference type="InterPro" id="IPR008334">
    <property type="entry name" value="5'-Nucleotdase_C"/>
</dbReference>
<dbReference type="CDD" id="cd07410">
    <property type="entry name" value="MPP_CpdB_N"/>
    <property type="match status" value="1"/>
</dbReference>
<evidence type="ECO:0000313" key="15">
    <source>
        <dbReference type="Proteomes" id="UP000501747"/>
    </source>
</evidence>
<dbReference type="Pfam" id="PF00149">
    <property type="entry name" value="Metallophos"/>
    <property type="match status" value="1"/>
</dbReference>
<gene>
    <name evidence="14" type="ORF">G7082_11975</name>
</gene>
<evidence type="ECO:0000256" key="9">
    <source>
        <dbReference type="ARBA" id="ARBA00022801"/>
    </source>
</evidence>
<dbReference type="InterPro" id="IPR006146">
    <property type="entry name" value="5'-Nucleotdase_CS"/>
</dbReference>
<evidence type="ECO:0000256" key="5">
    <source>
        <dbReference type="ARBA" id="ARBA00006654"/>
    </source>
</evidence>
<dbReference type="GO" id="GO:0000166">
    <property type="term" value="F:nucleotide binding"/>
    <property type="evidence" value="ECO:0007669"/>
    <property type="project" value="UniProtKB-KW"/>
</dbReference>
<evidence type="ECO:0000256" key="2">
    <source>
        <dbReference type="ARBA" id="ARBA00001730"/>
    </source>
</evidence>
<comment type="cofactor">
    <cofactor evidence="3">
        <name>a divalent metal cation</name>
        <dbReference type="ChEBI" id="CHEBI:60240"/>
    </cofactor>
</comment>
<comment type="catalytic activity">
    <reaction evidence="1">
        <text>a ribonucleoside 3'-phosphate + H2O = a ribonucleoside + phosphate</text>
        <dbReference type="Rhea" id="RHEA:10144"/>
        <dbReference type="ChEBI" id="CHEBI:13197"/>
        <dbReference type="ChEBI" id="CHEBI:15377"/>
        <dbReference type="ChEBI" id="CHEBI:18254"/>
        <dbReference type="ChEBI" id="CHEBI:43474"/>
        <dbReference type="EC" id="3.1.3.6"/>
    </reaction>
</comment>
<dbReference type="Pfam" id="PF02872">
    <property type="entry name" value="5_nucleotid_C"/>
    <property type="match status" value="1"/>
</dbReference>
<dbReference type="GO" id="GO:0030288">
    <property type="term" value="C:outer membrane-bounded periplasmic space"/>
    <property type="evidence" value="ECO:0007669"/>
    <property type="project" value="TreeGrafter"/>
</dbReference>
<dbReference type="InterPro" id="IPR006179">
    <property type="entry name" value="5_nucleotidase/apyrase"/>
</dbReference>
<dbReference type="Gene3D" id="3.60.21.10">
    <property type="match status" value="1"/>
</dbReference>
<keyword evidence="10" id="KW-0511">Multifunctional enzyme</keyword>
<dbReference type="SUPFAM" id="SSF55816">
    <property type="entry name" value="5'-nucleotidase (syn. UDP-sugar hydrolase), C-terminal domain"/>
    <property type="match status" value="1"/>
</dbReference>
<dbReference type="Proteomes" id="UP000501747">
    <property type="component" value="Chromosome"/>
</dbReference>
<dbReference type="GO" id="GO:0046872">
    <property type="term" value="F:metal ion binding"/>
    <property type="evidence" value="ECO:0007669"/>
    <property type="project" value="UniProtKB-KW"/>
</dbReference>
<dbReference type="InterPro" id="IPR036907">
    <property type="entry name" value="5'-Nucleotdase_C_sf"/>
</dbReference>
<evidence type="ECO:0000256" key="6">
    <source>
        <dbReference type="ARBA" id="ARBA00022723"/>
    </source>
</evidence>
<dbReference type="GO" id="GO:0008663">
    <property type="term" value="F:2',3'-cyclic-nucleotide 2'-phosphodiesterase activity"/>
    <property type="evidence" value="ECO:0007669"/>
    <property type="project" value="UniProtKB-EC"/>
</dbReference>
<dbReference type="RefSeq" id="WP_166035280.1">
    <property type="nucleotide sequence ID" value="NZ_CP049887.1"/>
</dbReference>
<sequence>MELTLLSTSDTHGFLYPTDFRKRNQSLDFGLTKVKEQIKKIEKTVQGSLIKIDNGDFLQGSPLSYFLAKNPSAGSMADVMNEMGYDCGVLGNHEFNYGIEFLEETISKLNYPIICANILKANGDFLTNCPYVVIEREGVKIAVLGLTTQYIPNWEQPKTVEGLVFKSALETAKEFVPKLKEEADIVIVSYHGGFERDLETGEPTEVLTGENEGYALLHEVEGIDCLLTGHQHRVISLNDGPCPVTQPGDKGRYLGRVDLDFDEVTKKIKKSQASLIEINQEVENQVLHEKFLPLLNQVEDWLDQPQGKVEGDMTITDPMKVREFSHPYIEFIQDVQKEVTGVAISGTALFDNNGTGFGESISMRDIVTNYIYPNTVAVLDISGADLKVALERCASYFDTDQENQLCVSKEFLEPKVEHYNYDLYSGIDYTFDIRKEKGQRVVELKIDDKEIQDDERLEVVMNQYRAVGGGDYGMFGPEKIVREVTIDMTELISGYLEKHPTIMAKQPSNFHLIKT</sequence>
<evidence type="ECO:0000256" key="4">
    <source>
        <dbReference type="ARBA" id="ARBA00004196"/>
    </source>
</evidence>
<comment type="catalytic activity">
    <reaction evidence="2">
        <text>a nucleoside 2',3'-cyclic phosphate + H2O = a nucleoside 3'-phosphate + H(+)</text>
        <dbReference type="Rhea" id="RHEA:19621"/>
        <dbReference type="ChEBI" id="CHEBI:15377"/>
        <dbReference type="ChEBI" id="CHEBI:15378"/>
        <dbReference type="ChEBI" id="CHEBI:66949"/>
        <dbReference type="ChEBI" id="CHEBI:66954"/>
        <dbReference type="EC" id="3.1.4.16"/>
    </reaction>
</comment>
<evidence type="ECO:0000256" key="10">
    <source>
        <dbReference type="ARBA" id="ARBA00023268"/>
    </source>
</evidence>
<evidence type="ECO:0000256" key="8">
    <source>
        <dbReference type="ARBA" id="ARBA00022741"/>
    </source>
</evidence>
<feature type="domain" description="Calcineurin-like phosphoesterase" evidence="12">
    <location>
        <begin position="5"/>
        <end position="233"/>
    </location>
</feature>
<keyword evidence="15" id="KW-1185">Reference proteome</keyword>
<dbReference type="PANTHER" id="PTHR11575">
    <property type="entry name" value="5'-NUCLEOTIDASE-RELATED"/>
    <property type="match status" value="1"/>
</dbReference>
<evidence type="ECO:0000259" key="12">
    <source>
        <dbReference type="Pfam" id="PF00149"/>
    </source>
</evidence>
<dbReference type="SUPFAM" id="SSF56300">
    <property type="entry name" value="Metallo-dependent phosphatases"/>
    <property type="match status" value="1"/>
</dbReference>
<feature type="domain" description="5'-Nucleotidase C-terminal" evidence="13">
    <location>
        <begin position="326"/>
        <end position="475"/>
    </location>
</feature>
<evidence type="ECO:0000256" key="1">
    <source>
        <dbReference type="ARBA" id="ARBA00000527"/>
    </source>
</evidence>
<evidence type="ECO:0000256" key="11">
    <source>
        <dbReference type="RuleBase" id="RU362119"/>
    </source>
</evidence>
<protein>
    <submittedName>
        <fullName evidence="14">Bifunctional metallophosphatase/5'-nucleotidase</fullName>
    </submittedName>
</protein>
<evidence type="ECO:0000256" key="7">
    <source>
        <dbReference type="ARBA" id="ARBA00022729"/>
    </source>
</evidence>
<dbReference type="AlphaFoldDB" id="A0A6G8AW68"/>
<evidence type="ECO:0000259" key="13">
    <source>
        <dbReference type="Pfam" id="PF02872"/>
    </source>
</evidence>
<dbReference type="GO" id="GO:0008254">
    <property type="term" value="F:3'-nucleotidase activity"/>
    <property type="evidence" value="ECO:0007669"/>
    <property type="project" value="UniProtKB-EC"/>
</dbReference>
<dbReference type="InterPro" id="IPR041827">
    <property type="entry name" value="CpdB_N"/>
</dbReference>
<evidence type="ECO:0000313" key="14">
    <source>
        <dbReference type="EMBL" id="QIL49153.1"/>
    </source>
</evidence>
<keyword evidence="6" id="KW-0479">Metal-binding</keyword>
<dbReference type="InterPro" id="IPR029052">
    <property type="entry name" value="Metallo-depent_PP-like"/>
</dbReference>
<accession>A0A6G8AW68</accession>
<dbReference type="GO" id="GO:0009166">
    <property type="term" value="P:nucleotide catabolic process"/>
    <property type="evidence" value="ECO:0007669"/>
    <property type="project" value="InterPro"/>
</dbReference>
<dbReference type="PANTHER" id="PTHR11575:SF6">
    <property type="entry name" value="2',3'-CYCLIC-NUCLEOTIDE 2'-PHOSPHODIESTERASE_3'-NUCLEOTIDASE"/>
    <property type="match status" value="1"/>
</dbReference>
<dbReference type="KEGG" id="vhy:G7082_11975"/>
<dbReference type="PRINTS" id="PR01607">
    <property type="entry name" value="APYRASEFAMLY"/>
</dbReference>
<proteinExistence type="inferred from homology"/>
<organism evidence="14 15">
    <name type="scientific">Vagococcus hydrophili</name>
    <dbReference type="NCBI Taxonomy" id="2714947"/>
    <lineage>
        <taxon>Bacteria</taxon>
        <taxon>Bacillati</taxon>
        <taxon>Bacillota</taxon>
        <taxon>Bacilli</taxon>
        <taxon>Lactobacillales</taxon>
        <taxon>Enterococcaceae</taxon>
        <taxon>Vagococcus</taxon>
    </lineage>
</organism>
<reference evidence="14 15" key="1">
    <citation type="submission" date="2020-03" db="EMBL/GenBank/DDBJ databases">
        <title>Vagococcus sp. nov., isolated from beetles.</title>
        <authorList>
            <person name="Hyun D.-W."/>
            <person name="Bae J.-W."/>
        </authorList>
    </citation>
    <scope>NUCLEOTIDE SEQUENCE [LARGE SCALE GENOMIC DNA]</scope>
    <source>
        <strain evidence="14 15">HDW17B</strain>
    </source>
</reference>
<dbReference type="EMBL" id="CP049887">
    <property type="protein sequence ID" value="QIL49153.1"/>
    <property type="molecule type" value="Genomic_DNA"/>
</dbReference>